<dbReference type="GO" id="GO:0006508">
    <property type="term" value="P:proteolysis"/>
    <property type="evidence" value="ECO:0007669"/>
    <property type="project" value="UniProtKB-KW"/>
</dbReference>
<evidence type="ECO:0000256" key="15">
    <source>
        <dbReference type="ARBA" id="ARBA00076004"/>
    </source>
</evidence>
<evidence type="ECO:0000313" key="18">
    <source>
        <dbReference type="EMBL" id="MBM6662245.1"/>
    </source>
</evidence>
<evidence type="ECO:0000256" key="5">
    <source>
        <dbReference type="ARBA" id="ARBA00022801"/>
    </source>
</evidence>
<dbReference type="GO" id="GO:0070573">
    <property type="term" value="F:metallodipeptidase activity"/>
    <property type="evidence" value="ECO:0007669"/>
    <property type="project" value="TreeGrafter"/>
</dbReference>
<gene>
    <name evidence="18" type="ORF">H6B30_10885</name>
</gene>
<evidence type="ECO:0000256" key="3">
    <source>
        <dbReference type="ARBA" id="ARBA00022670"/>
    </source>
</evidence>
<dbReference type="Gene3D" id="3.40.630.10">
    <property type="entry name" value="Zn peptidases"/>
    <property type="match status" value="2"/>
</dbReference>
<accession>A0A939B555</accession>
<keyword evidence="4" id="KW-0479">Metal-binding</keyword>
<dbReference type="PANTHER" id="PTHR43501:SF1">
    <property type="entry name" value="CYTOSOL NON-SPECIFIC DIPEPTIDASE"/>
    <property type="match status" value="1"/>
</dbReference>
<evidence type="ECO:0000256" key="6">
    <source>
        <dbReference type="ARBA" id="ARBA00022833"/>
    </source>
</evidence>
<proteinExistence type="inferred from homology"/>
<evidence type="ECO:0000256" key="11">
    <source>
        <dbReference type="ARBA" id="ARBA00044252"/>
    </source>
</evidence>
<dbReference type="Proteomes" id="UP000764045">
    <property type="component" value="Unassembled WGS sequence"/>
</dbReference>
<evidence type="ECO:0000256" key="17">
    <source>
        <dbReference type="ARBA" id="ARBA00078074"/>
    </source>
</evidence>
<sequence>MDKRDLKPSCVFEQFARVCEIPRPSKREEKMIEYLRNWGLSHNLETKVDSVGNVLIKKPATPGYEDRQTVILQSHMDMVCDKLVDKEFDFDNDSIQTHIEGEWLTADGTTLGADDGIGVAIELAILDSDDIKHGPLECVFTRDEETQLTGASGMEAGFMNGDMLINLDSEDEGQIFVSCAGGRTTIATFDFKAEKAPAGYFFIKGWIKGLKGGHSGDDIEKKRANAIKILGRFLYKEMQNHDIRLAAFNSGKMHNAIPRDGSFVIAVPNDAKESIRADWNIFAHDVQEEYHVTDTDMEFGMESTDAADVMPQEVSGKFIRAIQAVDNGVFAICQDKALNGMVETSSNIASIITDNGSIKIVASQRSNVMSNLENQCNTIKALFELAGAKVEQTDGYPAWKMNPDSKLTDIAVDSYKKLFGKEPIVRGIHAGLECGLFSERYPNLDMVSFGPTLRGVHTPDERLHIPTVEMVWNHLLDILDNIPTK</sequence>
<evidence type="ECO:0000256" key="8">
    <source>
        <dbReference type="ARBA" id="ARBA00023285"/>
    </source>
</evidence>
<comment type="cofactor">
    <cofactor evidence="1">
        <name>Co(2+)</name>
        <dbReference type="ChEBI" id="CHEBI:48828"/>
    </cofactor>
</comment>
<evidence type="ECO:0000256" key="10">
    <source>
        <dbReference type="ARBA" id="ARBA00038976"/>
    </source>
</evidence>
<evidence type="ECO:0000256" key="14">
    <source>
        <dbReference type="ARBA" id="ARBA00075285"/>
    </source>
</evidence>
<dbReference type="EC" id="3.4.13.18" evidence="10"/>
<dbReference type="EMBL" id="JACJJL010000018">
    <property type="protein sequence ID" value="MBM6662245.1"/>
    <property type="molecule type" value="Genomic_DNA"/>
</dbReference>
<comment type="cofactor">
    <cofactor evidence="2">
        <name>Zn(2+)</name>
        <dbReference type="ChEBI" id="CHEBI:29105"/>
    </cofactor>
</comment>
<dbReference type="SUPFAM" id="SSF53187">
    <property type="entry name" value="Zn-dependent exopeptidases"/>
    <property type="match status" value="1"/>
</dbReference>
<dbReference type="InterPro" id="IPR001160">
    <property type="entry name" value="Peptidase_M20C"/>
</dbReference>
<dbReference type="Pfam" id="PF01546">
    <property type="entry name" value="Peptidase_M20"/>
    <property type="match status" value="1"/>
</dbReference>
<dbReference type="PIRSF" id="PIRSF016599">
    <property type="entry name" value="Xaa-His_dipept"/>
    <property type="match status" value="1"/>
</dbReference>
<evidence type="ECO:0000256" key="12">
    <source>
        <dbReference type="ARBA" id="ARBA00061423"/>
    </source>
</evidence>
<dbReference type="GO" id="GO:0046872">
    <property type="term" value="F:metal ion binding"/>
    <property type="evidence" value="ECO:0007669"/>
    <property type="project" value="UniProtKB-KW"/>
</dbReference>
<dbReference type="GO" id="GO:0005829">
    <property type="term" value="C:cytosol"/>
    <property type="evidence" value="ECO:0007669"/>
    <property type="project" value="TreeGrafter"/>
</dbReference>
<keyword evidence="19" id="KW-1185">Reference proteome</keyword>
<evidence type="ECO:0000256" key="1">
    <source>
        <dbReference type="ARBA" id="ARBA00001941"/>
    </source>
</evidence>
<evidence type="ECO:0000256" key="9">
    <source>
        <dbReference type="ARBA" id="ARBA00036421"/>
    </source>
</evidence>
<keyword evidence="8" id="KW-0170">Cobalt</keyword>
<evidence type="ECO:0000313" key="19">
    <source>
        <dbReference type="Proteomes" id="UP000764045"/>
    </source>
</evidence>
<comment type="catalytic activity">
    <reaction evidence="9">
        <text>Hydrolysis of dipeptides, preferentially hydrophobic dipeptides including prolyl amino acids.</text>
        <dbReference type="EC" id="3.4.13.18"/>
    </reaction>
</comment>
<keyword evidence="6" id="KW-0862">Zinc</keyword>
<evidence type="ECO:0000256" key="2">
    <source>
        <dbReference type="ARBA" id="ARBA00001947"/>
    </source>
</evidence>
<keyword evidence="3" id="KW-0645">Protease</keyword>
<evidence type="ECO:0000256" key="16">
    <source>
        <dbReference type="ARBA" id="ARBA00077688"/>
    </source>
</evidence>
<reference evidence="18 19" key="1">
    <citation type="journal article" date="2021" name="Sci. Rep.">
        <title>The distribution of antibiotic resistance genes in chicken gut microbiota commensals.</title>
        <authorList>
            <person name="Juricova H."/>
            <person name="Matiasovicova J."/>
            <person name="Kubasova T."/>
            <person name="Cejkova D."/>
            <person name="Rychlik I."/>
        </authorList>
    </citation>
    <scope>NUCLEOTIDE SEQUENCE [LARGE SCALE GENOMIC DNA]</scope>
    <source>
        <strain evidence="18 19">An819</strain>
    </source>
</reference>
<protein>
    <recommendedName>
        <fullName evidence="13">Cytosol non-specific dipeptidase</fullName>
        <ecNumber evidence="10">3.4.13.18</ecNumber>
    </recommendedName>
    <alternativeName>
        <fullName evidence="16">Aminoacyl-histidine dipeptidase</fullName>
    </alternativeName>
    <alternativeName>
        <fullName evidence="15">Beta-alanyl-histidine dipeptidase</fullName>
    </alternativeName>
    <alternativeName>
        <fullName evidence="14">Carnosinase</fullName>
    </alternativeName>
    <alternativeName>
        <fullName evidence="11">Peptidase D</fullName>
    </alternativeName>
    <alternativeName>
        <fullName evidence="17">Xaa-His dipeptidase</fullName>
    </alternativeName>
</protein>
<dbReference type="RefSeq" id="WP_205110513.1">
    <property type="nucleotide sequence ID" value="NZ_JACJJL010000018.1"/>
</dbReference>
<dbReference type="AlphaFoldDB" id="A0A939B555"/>
<evidence type="ECO:0000256" key="13">
    <source>
        <dbReference type="ARBA" id="ARBA00071271"/>
    </source>
</evidence>
<organism evidence="18 19">
    <name type="scientific">Marseilla massiliensis</name>
    <dbReference type="NCBI Taxonomy" id="1841864"/>
    <lineage>
        <taxon>Bacteria</taxon>
        <taxon>Pseudomonadati</taxon>
        <taxon>Bacteroidota</taxon>
        <taxon>Bacteroidia</taxon>
        <taxon>Bacteroidales</taxon>
        <taxon>Prevotellaceae</taxon>
        <taxon>Marseilla</taxon>
    </lineage>
</organism>
<dbReference type="NCBIfam" id="TIGR01893">
    <property type="entry name" value="aa-his-dipept"/>
    <property type="match status" value="1"/>
</dbReference>
<dbReference type="PRINTS" id="PR00934">
    <property type="entry name" value="XHISDIPTASE"/>
</dbReference>
<evidence type="ECO:0000256" key="4">
    <source>
        <dbReference type="ARBA" id="ARBA00022723"/>
    </source>
</evidence>
<comment type="similarity">
    <text evidence="12">Belongs to the peptidase M20C family.</text>
</comment>
<dbReference type="FunFam" id="3.40.630.10:FF:000018">
    <property type="entry name" value="Aminoacyl-histidine dipeptidase PepD"/>
    <property type="match status" value="1"/>
</dbReference>
<dbReference type="CDD" id="cd03890">
    <property type="entry name" value="M20_pepD"/>
    <property type="match status" value="1"/>
</dbReference>
<dbReference type="InterPro" id="IPR002933">
    <property type="entry name" value="Peptidase_M20"/>
</dbReference>
<evidence type="ECO:0000256" key="7">
    <source>
        <dbReference type="ARBA" id="ARBA00023049"/>
    </source>
</evidence>
<dbReference type="PANTHER" id="PTHR43501">
    <property type="entry name" value="CYTOSOL NON-SPECIFIC DIPEPTIDASE"/>
    <property type="match status" value="1"/>
</dbReference>
<keyword evidence="5" id="KW-0378">Hydrolase</keyword>
<comment type="caution">
    <text evidence="18">The sequence shown here is derived from an EMBL/GenBank/DDBJ whole genome shotgun (WGS) entry which is preliminary data.</text>
</comment>
<name>A0A939B555_9BACT</name>
<keyword evidence="7" id="KW-0482">Metalloprotease</keyword>
<dbReference type="FunFam" id="3.40.630.10:FF:000015">
    <property type="entry name" value="Aminoacyl-histidine dipeptidase PepD"/>
    <property type="match status" value="1"/>
</dbReference>